<accession>A0A6J4MG13</accession>
<dbReference type="EMBL" id="CADCTY010001098">
    <property type="protein sequence ID" value="CAA9356873.1"/>
    <property type="molecule type" value="Genomic_DNA"/>
</dbReference>
<protein>
    <submittedName>
        <fullName evidence="1">Uncharacterized protein</fullName>
    </submittedName>
</protein>
<name>A0A6J4MG13_9CYAN</name>
<evidence type="ECO:0000313" key="1">
    <source>
        <dbReference type="EMBL" id="CAA9356873.1"/>
    </source>
</evidence>
<proteinExistence type="predicted"/>
<gene>
    <name evidence="1" type="ORF">AVDCRST_MAG94-3116</name>
</gene>
<reference evidence="1" key="1">
    <citation type="submission" date="2020-02" db="EMBL/GenBank/DDBJ databases">
        <authorList>
            <person name="Meier V. D."/>
        </authorList>
    </citation>
    <scope>NUCLEOTIDE SEQUENCE</scope>
    <source>
        <strain evidence="1">AVDCRST_MAG94</strain>
    </source>
</reference>
<organism evidence="1">
    <name type="scientific">uncultured Leptolyngbya sp</name>
    <dbReference type="NCBI Taxonomy" id="332963"/>
    <lineage>
        <taxon>Bacteria</taxon>
        <taxon>Bacillati</taxon>
        <taxon>Cyanobacteriota</taxon>
        <taxon>Cyanophyceae</taxon>
        <taxon>Leptolyngbyales</taxon>
        <taxon>Leptolyngbyaceae</taxon>
        <taxon>Leptolyngbya group</taxon>
        <taxon>Leptolyngbya</taxon>
        <taxon>environmental samples</taxon>
    </lineage>
</organism>
<dbReference type="AlphaFoldDB" id="A0A6J4MG13"/>
<sequence length="37" mass="3868">MESHWVLPQVASIAPSAFKVVTSASVNPIAPVMSMPS</sequence>